<dbReference type="OrthoDB" id="2407789at2759"/>
<organism evidence="1 2">
    <name type="scientific">Diversispora eburnea</name>
    <dbReference type="NCBI Taxonomy" id="1213867"/>
    <lineage>
        <taxon>Eukaryota</taxon>
        <taxon>Fungi</taxon>
        <taxon>Fungi incertae sedis</taxon>
        <taxon>Mucoromycota</taxon>
        <taxon>Glomeromycotina</taxon>
        <taxon>Glomeromycetes</taxon>
        <taxon>Diversisporales</taxon>
        <taxon>Diversisporaceae</taxon>
        <taxon>Diversispora</taxon>
    </lineage>
</organism>
<protein>
    <submittedName>
        <fullName evidence="1">2242_t:CDS:1</fullName>
    </submittedName>
</protein>
<feature type="non-terminal residue" evidence="1">
    <location>
        <position position="136"/>
    </location>
</feature>
<comment type="caution">
    <text evidence="1">The sequence shown here is derived from an EMBL/GenBank/DDBJ whole genome shotgun (WGS) entry which is preliminary data.</text>
</comment>
<keyword evidence="2" id="KW-1185">Reference proteome</keyword>
<proteinExistence type="predicted"/>
<evidence type="ECO:0000313" key="2">
    <source>
        <dbReference type="Proteomes" id="UP000789706"/>
    </source>
</evidence>
<name>A0A9N9DZT1_9GLOM</name>
<reference evidence="1" key="1">
    <citation type="submission" date="2021-06" db="EMBL/GenBank/DDBJ databases">
        <authorList>
            <person name="Kallberg Y."/>
            <person name="Tangrot J."/>
            <person name="Rosling A."/>
        </authorList>
    </citation>
    <scope>NUCLEOTIDE SEQUENCE</scope>
    <source>
        <strain evidence="1">AZ414A</strain>
    </source>
</reference>
<accession>A0A9N9DZT1</accession>
<dbReference type="AlphaFoldDB" id="A0A9N9DZT1"/>
<dbReference type="Proteomes" id="UP000789706">
    <property type="component" value="Unassembled WGS sequence"/>
</dbReference>
<sequence>QHYEQLREIFCGKPVSIIIDETTDKKAHSVINTFFSYQNQTKLISVDFISQVNNVTVGQLVLKTLVEWEISFTYSYLIVSDSAAYMKKSVREILQPVMSQIQHNTCCARIIQLISLNSQDTQQLTFRFMPLPNTTR</sequence>
<dbReference type="EMBL" id="CAJVPK010008036">
    <property type="protein sequence ID" value="CAG8659164.1"/>
    <property type="molecule type" value="Genomic_DNA"/>
</dbReference>
<gene>
    <name evidence="1" type="ORF">DEBURN_LOCUS11706</name>
</gene>
<evidence type="ECO:0000313" key="1">
    <source>
        <dbReference type="EMBL" id="CAG8659164.1"/>
    </source>
</evidence>